<dbReference type="OrthoDB" id="9991317at2759"/>
<gene>
    <name evidence="2" type="ORF">EXIGLDRAFT_624666</name>
</gene>
<dbReference type="InterPro" id="IPR024983">
    <property type="entry name" value="CHAT_dom"/>
</dbReference>
<evidence type="ECO:0000313" key="2">
    <source>
        <dbReference type="EMBL" id="KZV84197.1"/>
    </source>
</evidence>
<evidence type="ECO:0000259" key="1">
    <source>
        <dbReference type="Pfam" id="PF12770"/>
    </source>
</evidence>
<organism evidence="2 3">
    <name type="scientific">Exidia glandulosa HHB12029</name>
    <dbReference type="NCBI Taxonomy" id="1314781"/>
    <lineage>
        <taxon>Eukaryota</taxon>
        <taxon>Fungi</taxon>
        <taxon>Dikarya</taxon>
        <taxon>Basidiomycota</taxon>
        <taxon>Agaricomycotina</taxon>
        <taxon>Agaricomycetes</taxon>
        <taxon>Auriculariales</taxon>
        <taxon>Exidiaceae</taxon>
        <taxon>Exidia</taxon>
    </lineage>
</organism>
<keyword evidence="3" id="KW-1185">Reference proteome</keyword>
<proteinExistence type="predicted"/>
<dbReference type="AlphaFoldDB" id="A0A165DC29"/>
<dbReference type="InParanoid" id="A0A165DC29"/>
<name>A0A165DC29_EXIGL</name>
<reference evidence="2 3" key="1">
    <citation type="journal article" date="2016" name="Mol. Biol. Evol.">
        <title>Comparative Genomics of Early-Diverging Mushroom-Forming Fungi Provides Insights into the Origins of Lignocellulose Decay Capabilities.</title>
        <authorList>
            <person name="Nagy L.G."/>
            <person name="Riley R."/>
            <person name="Tritt A."/>
            <person name="Adam C."/>
            <person name="Daum C."/>
            <person name="Floudas D."/>
            <person name="Sun H."/>
            <person name="Yadav J.S."/>
            <person name="Pangilinan J."/>
            <person name="Larsson K.H."/>
            <person name="Matsuura K."/>
            <person name="Barry K."/>
            <person name="Labutti K."/>
            <person name="Kuo R."/>
            <person name="Ohm R.A."/>
            <person name="Bhattacharya S.S."/>
            <person name="Shirouzu T."/>
            <person name="Yoshinaga Y."/>
            <person name="Martin F.M."/>
            <person name="Grigoriev I.V."/>
            <person name="Hibbett D.S."/>
        </authorList>
    </citation>
    <scope>NUCLEOTIDE SEQUENCE [LARGE SCALE GENOMIC DNA]</scope>
    <source>
        <strain evidence="2 3">HHB12029</strain>
    </source>
</reference>
<dbReference type="Pfam" id="PF12770">
    <property type="entry name" value="CHAT"/>
    <property type="match status" value="1"/>
</dbReference>
<sequence>DLVVSSYAPNMSSLLPRETVLESTTSPSILVVAQPQTPGASSLPGTVEEAEKVAKRFKDSNRNAQVLLGEHGTTEAVLAQMAKHPYVHLACHGKQDTDPTKSAFMLHDGDLTLHSLMAHKSSTAQLAFLSACETATGDETVPNEAVHLAAGMLAAGYKNVVATMWSIGDTEAPTWYYEFYKALLADPEHNVAYALHEAVKKLREHVGVNAFVKWMPFIHFG</sequence>
<feature type="domain" description="CHAT" evidence="1">
    <location>
        <begin position="6"/>
        <end position="221"/>
    </location>
</feature>
<evidence type="ECO:0000313" key="3">
    <source>
        <dbReference type="Proteomes" id="UP000077266"/>
    </source>
</evidence>
<accession>A0A165DC29</accession>
<dbReference type="STRING" id="1314781.A0A165DC29"/>
<protein>
    <recommendedName>
        <fullName evidence="1">CHAT domain-containing protein</fullName>
    </recommendedName>
</protein>
<dbReference type="Proteomes" id="UP000077266">
    <property type="component" value="Unassembled WGS sequence"/>
</dbReference>
<dbReference type="EMBL" id="KV426236">
    <property type="protein sequence ID" value="KZV84197.1"/>
    <property type="molecule type" value="Genomic_DNA"/>
</dbReference>
<feature type="non-terminal residue" evidence="2">
    <location>
        <position position="1"/>
    </location>
</feature>